<protein>
    <submittedName>
        <fullName evidence="4">Class I SAM-dependent methyltransferase</fullName>
        <ecNumber evidence="4">2.1.1.-</ecNumber>
    </submittedName>
</protein>
<evidence type="ECO:0000313" key="5">
    <source>
        <dbReference type="Proteomes" id="UP001361570"/>
    </source>
</evidence>
<keyword evidence="2 4" id="KW-0808">Transferase</keyword>
<dbReference type="Gene3D" id="3.40.50.150">
    <property type="entry name" value="Vaccinia Virus protein VP39"/>
    <property type="match status" value="1"/>
</dbReference>
<keyword evidence="5" id="KW-1185">Reference proteome</keyword>
<dbReference type="SUPFAM" id="SSF53335">
    <property type="entry name" value="S-adenosyl-L-methionine-dependent methyltransferases"/>
    <property type="match status" value="1"/>
</dbReference>
<dbReference type="RefSeq" id="WP_336405064.1">
    <property type="nucleotide sequence ID" value="NZ_JBAPLU010000015.1"/>
</dbReference>
<dbReference type="EMBL" id="JBAPLU010000015">
    <property type="protein sequence ID" value="MEI4272939.1"/>
    <property type="molecule type" value="Genomic_DNA"/>
</dbReference>
<dbReference type="GO" id="GO:0008168">
    <property type="term" value="F:methyltransferase activity"/>
    <property type="evidence" value="ECO:0007669"/>
    <property type="project" value="UniProtKB-KW"/>
</dbReference>
<dbReference type="GO" id="GO:0032259">
    <property type="term" value="P:methylation"/>
    <property type="evidence" value="ECO:0007669"/>
    <property type="project" value="UniProtKB-KW"/>
</dbReference>
<dbReference type="PANTHER" id="PTHR10509:SF14">
    <property type="entry name" value="CAFFEOYL-COA O-METHYLTRANSFERASE 3-RELATED"/>
    <property type="match status" value="1"/>
</dbReference>
<name>A0ABU8DVT8_9ACTN</name>
<dbReference type="PROSITE" id="PS51682">
    <property type="entry name" value="SAM_OMT_I"/>
    <property type="match status" value="1"/>
</dbReference>
<organism evidence="4 5">
    <name type="scientific">Klenkia sesuvii</name>
    <dbReference type="NCBI Taxonomy" id="3103137"/>
    <lineage>
        <taxon>Bacteria</taxon>
        <taxon>Bacillati</taxon>
        <taxon>Actinomycetota</taxon>
        <taxon>Actinomycetes</taxon>
        <taxon>Geodermatophilales</taxon>
        <taxon>Geodermatophilaceae</taxon>
        <taxon>Klenkia</taxon>
    </lineage>
</organism>
<accession>A0ABU8DVT8</accession>
<evidence type="ECO:0000256" key="2">
    <source>
        <dbReference type="ARBA" id="ARBA00022679"/>
    </source>
</evidence>
<evidence type="ECO:0000256" key="3">
    <source>
        <dbReference type="ARBA" id="ARBA00022691"/>
    </source>
</evidence>
<dbReference type="InterPro" id="IPR050362">
    <property type="entry name" value="Cation-dep_OMT"/>
</dbReference>
<keyword evidence="3" id="KW-0949">S-adenosyl-L-methionine</keyword>
<reference evidence="4 5" key="1">
    <citation type="submission" date="2024-03" db="EMBL/GenBank/DDBJ databases">
        <title>Draft genome sequence of Klenkia sp. LSe6-5.</title>
        <authorList>
            <person name="Duangmal K."/>
            <person name="Chantavorakit T."/>
        </authorList>
    </citation>
    <scope>NUCLEOTIDE SEQUENCE [LARGE SCALE GENOMIC DNA]</scope>
    <source>
        <strain evidence="4 5">LSe6-5</strain>
    </source>
</reference>
<dbReference type="Pfam" id="PF01596">
    <property type="entry name" value="Methyltransf_3"/>
    <property type="match status" value="1"/>
</dbReference>
<keyword evidence="1 4" id="KW-0489">Methyltransferase</keyword>
<evidence type="ECO:0000313" key="4">
    <source>
        <dbReference type="EMBL" id="MEI4272939.1"/>
    </source>
</evidence>
<dbReference type="EC" id="2.1.1.-" evidence="4"/>
<dbReference type="Proteomes" id="UP001361570">
    <property type="component" value="Unassembled WGS sequence"/>
</dbReference>
<gene>
    <name evidence="4" type="ORF">TEK04_14520</name>
</gene>
<dbReference type="InterPro" id="IPR029063">
    <property type="entry name" value="SAM-dependent_MTases_sf"/>
</dbReference>
<comment type="caution">
    <text evidence="4">The sequence shown here is derived from an EMBL/GenBank/DDBJ whole genome shotgun (WGS) entry which is preliminary data.</text>
</comment>
<sequence>MTSDVGLRPVTPLGILAARLDAVCARADLPPDVAAELAAVRDLAVGFQPYLEEHTSPESPALAALAERTRTAPWSGTLEAEMLSGHVEGRFLAFLVHLTRARRVLEIGMFTGYGALAMAEALPADGELVACELDPEVAAFAQGCFPAGAPIDVRVGPAADTLAGLAAEGRVFDLVFVDADKAGYTGYLDALLDTGLLAEGALVAVDNTLMQGQPWAGERTPNGEAIAAFNARLTADARVEQVLVPLRDGITLVRRTPTPPPPR</sequence>
<dbReference type="PANTHER" id="PTHR10509">
    <property type="entry name" value="O-METHYLTRANSFERASE-RELATED"/>
    <property type="match status" value="1"/>
</dbReference>
<proteinExistence type="predicted"/>
<evidence type="ECO:0000256" key="1">
    <source>
        <dbReference type="ARBA" id="ARBA00022603"/>
    </source>
</evidence>
<dbReference type="InterPro" id="IPR002935">
    <property type="entry name" value="SAM_O-MeTrfase"/>
</dbReference>